<reference evidence="3" key="1">
    <citation type="submission" date="2021-01" db="EMBL/GenBank/DDBJ databases">
        <authorList>
            <person name="Corre E."/>
            <person name="Pelletier E."/>
            <person name="Niang G."/>
            <person name="Scheremetjew M."/>
            <person name="Finn R."/>
            <person name="Kale V."/>
            <person name="Holt S."/>
            <person name="Cochrane G."/>
            <person name="Meng A."/>
            <person name="Brown T."/>
            <person name="Cohen L."/>
        </authorList>
    </citation>
    <scope>NUCLEOTIDE SEQUENCE</scope>
    <source>
        <strain evidence="3">CCMP1320</strain>
    </source>
</reference>
<name>A0A7S3VQP2_DUNTE</name>
<dbReference type="GO" id="GO:0005525">
    <property type="term" value="F:GTP binding"/>
    <property type="evidence" value="ECO:0007669"/>
    <property type="project" value="InterPro"/>
</dbReference>
<feature type="domain" description="G" evidence="2">
    <location>
        <begin position="148"/>
        <end position="272"/>
    </location>
</feature>
<dbReference type="Gene3D" id="3.40.50.300">
    <property type="entry name" value="P-loop containing nucleotide triphosphate hydrolases"/>
    <property type="match status" value="1"/>
</dbReference>
<evidence type="ECO:0000256" key="1">
    <source>
        <dbReference type="SAM" id="MobiDB-lite"/>
    </source>
</evidence>
<feature type="compositionally biased region" description="Basic and acidic residues" evidence="1">
    <location>
        <begin position="529"/>
        <end position="539"/>
    </location>
</feature>
<organism evidence="3">
    <name type="scientific">Dunaliella tertiolecta</name>
    <name type="common">Green alga</name>
    <dbReference type="NCBI Taxonomy" id="3047"/>
    <lineage>
        <taxon>Eukaryota</taxon>
        <taxon>Viridiplantae</taxon>
        <taxon>Chlorophyta</taxon>
        <taxon>core chlorophytes</taxon>
        <taxon>Chlorophyceae</taxon>
        <taxon>CS clade</taxon>
        <taxon>Chlamydomonadales</taxon>
        <taxon>Dunaliellaceae</taxon>
        <taxon>Dunaliella</taxon>
    </lineage>
</organism>
<dbReference type="InterPro" id="IPR027417">
    <property type="entry name" value="P-loop_NTPase"/>
</dbReference>
<accession>A0A7S3VQP2</accession>
<feature type="region of interest" description="Disordered" evidence="1">
    <location>
        <begin position="522"/>
        <end position="543"/>
    </location>
</feature>
<dbReference type="InterPro" id="IPR006073">
    <property type="entry name" value="GTP-bd"/>
</dbReference>
<dbReference type="EMBL" id="HBIP01026249">
    <property type="protein sequence ID" value="CAE0500763.1"/>
    <property type="molecule type" value="Transcribed_RNA"/>
</dbReference>
<dbReference type="SUPFAM" id="SSF52540">
    <property type="entry name" value="P-loop containing nucleoside triphosphate hydrolases"/>
    <property type="match status" value="1"/>
</dbReference>
<dbReference type="AlphaFoldDB" id="A0A7S3VQP2"/>
<dbReference type="Pfam" id="PF01926">
    <property type="entry name" value="MMR_HSR1"/>
    <property type="match status" value="1"/>
</dbReference>
<protein>
    <recommendedName>
        <fullName evidence="2">G domain-containing protein</fullName>
    </recommendedName>
</protein>
<gene>
    <name evidence="3" type="ORF">DTER00134_LOCUS15836</name>
</gene>
<dbReference type="CDD" id="cd00882">
    <property type="entry name" value="Ras_like_GTPase"/>
    <property type="match status" value="1"/>
</dbReference>
<evidence type="ECO:0000259" key="2">
    <source>
        <dbReference type="Pfam" id="PF01926"/>
    </source>
</evidence>
<proteinExistence type="predicted"/>
<evidence type="ECO:0000313" key="3">
    <source>
        <dbReference type="EMBL" id="CAE0500763.1"/>
    </source>
</evidence>
<sequence>MTEVYKSPIQLFRKLKSDVVSRLEGAPSSSHIVIRSICPGCKVAFQPQELLAHIRHHATCDDAWRLAEYPTVPRTLSMLGLTIDFGHGFEEPCFAVPAPTSTSDVSGWLLLKGIHEAEALLPSPWQQKYLNVGQALVEPIDLKENMRQVVVLGPSGVGKSALIKHLTRAGNVAVGESKMTTLPERRHVRPDLQLWDMPGYNVWMHQGAEDTDDGTTPQTLTVLDFLCAEGHSELIDQADAVMYVVGNRGTARDGEILQRMMDYGKMIFLVITHCEELGYCGPFQESSAQNERAIIVRDTLKAIGTSGGLAAALERMPIFCVQCPLPHGLAYQSKASMVESVLDFNCKCFDFPALSDFLYSASGLSGQLLLQSCMGSMLQETLEGYIACKTAGLDAAPETSHESSGPEKPSSEALVSWMWTMLDMMELVGMVEIFEDQFKKRAGRAAIGSYTSRSQGMIPEWRERMKKTADNAHWKQLLSEQADLDSMIKALHEKLKEVFGNTSAYSALALEGFVTAVAKDVSRGQDASSHSDPREETRKRMQRMSKSLISLALPFHRIWVEQNTNFLMPFPKARSQAAC</sequence>